<sequence length="572" mass="65847">MKVSGRKTGSALTHAPDNWNAVDWRRVERNVRGMQIRIAKATRESDWRRVKALQWMLTRTLSAKLYAVRRVTQNQGARTAGVDRELWDSPESRWEAIGRLKRRGYKPLPLRRVFIPKANGKERPLGIPTMRDRAMQALYLLALEPVSESTSDPNSYGFRINRSTADAMGQVRACTSRKDSSRWVLEADIKGCFDHINHDWLANHVPMDREILRKWLKAGLIYKGQLQATEAGTPQGGIISPTLANVTLNGLERELVAHLGAKFGIVKAKKLKVNVVRYADDFVITGDSKEILERVVRPWVEAFLAVRGLQLSEAKTRITHIDEGFDFLGWNFRKYSGKLLIKPSKKNAQAFYRNVAETISGNKTVKQGGLIQLLNPMLRGWAQYHRPVSAKQTYSRMEHLIFRKLWRWSKRRHPQKSAVWVKQKYFHSIGARRWVFAVRTVREDGSWGLNELYQLSGMAIKRHTRIKGEFNPFDPTWEQYGETLRQGRMWEQMRYRKQWATLYMSQGGHCAHCGCALTDESGWHDHQLEYRMHGGTDALSNRVLLHPHCHQQVHAGKLVVTKPVLSSTELCL</sequence>
<dbReference type="InterPro" id="IPR051083">
    <property type="entry name" value="GrpII_Intron_Splice-Mob/Def"/>
</dbReference>
<dbReference type="RefSeq" id="WP_062633531.1">
    <property type="nucleotide sequence ID" value="NZ_FCOG02000008.1"/>
</dbReference>
<dbReference type="CDD" id="cd01651">
    <property type="entry name" value="RT_G2_intron"/>
    <property type="match status" value="1"/>
</dbReference>
<evidence type="ECO:0000313" key="4">
    <source>
        <dbReference type="Proteomes" id="UP000219522"/>
    </source>
</evidence>
<dbReference type="InterPro" id="IPR013597">
    <property type="entry name" value="Mat_intron_G2"/>
</dbReference>
<evidence type="ECO:0000259" key="2">
    <source>
        <dbReference type="PROSITE" id="PS50878"/>
    </source>
</evidence>
<gene>
    <name evidence="3" type="ORF">SAMN05446927_4346</name>
</gene>
<reference evidence="3 4" key="1">
    <citation type="submission" date="2017-09" db="EMBL/GenBank/DDBJ databases">
        <authorList>
            <person name="Varghese N."/>
            <person name="Submissions S."/>
        </authorList>
    </citation>
    <scope>NUCLEOTIDE SEQUENCE [LARGE SCALE GENOMIC DNA]</scope>
    <source>
        <strain evidence="3 4">OK806</strain>
    </source>
</reference>
<dbReference type="CDD" id="cd00085">
    <property type="entry name" value="HNHc"/>
    <property type="match status" value="1"/>
</dbReference>
<organism evidence="3 4">
    <name type="scientific">Caballeronia arationis</name>
    <dbReference type="NCBI Taxonomy" id="1777142"/>
    <lineage>
        <taxon>Bacteria</taxon>
        <taxon>Pseudomonadati</taxon>
        <taxon>Pseudomonadota</taxon>
        <taxon>Betaproteobacteria</taxon>
        <taxon>Burkholderiales</taxon>
        <taxon>Burkholderiaceae</taxon>
        <taxon>Caballeronia</taxon>
    </lineage>
</organism>
<evidence type="ECO:0000256" key="1">
    <source>
        <dbReference type="ARBA" id="ARBA00034120"/>
    </source>
</evidence>
<feature type="domain" description="Reverse transcriptase" evidence="2">
    <location>
        <begin position="96"/>
        <end position="332"/>
    </location>
</feature>
<name>A0A7Z7I877_9BURK</name>
<dbReference type="Gene3D" id="1.10.30.50">
    <property type="match status" value="1"/>
</dbReference>
<dbReference type="InterPro" id="IPR000477">
    <property type="entry name" value="RT_dom"/>
</dbReference>
<dbReference type="Pfam" id="PF00078">
    <property type="entry name" value="RVT_1"/>
    <property type="match status" value="1"/>
</dbReference>
<proteinExistence type="inferred from homology"/>
<keyword evidence="3" id="KW-0695">RNA-directed DNA polymerase</keyword>
<dbReference type="InterPro" id="IPR003615">
    <property type="entry name" value="HNH_nuc"/>
</dbReference>
<keyword evidence="3" id="KW-0548">Nucleotidyltransferase</keyword>
<evidence type="ECO:0000313" key="3">
    <source>
        <dbReference type="EMBL" id="SOE81089.1"/>
    </source>
</evidence>
<dbReference type="InterPro" id="IPR043502">
    <property type="entry name" value="DNA/RNA_pol_sf"/>
</dbReference>
<dbReference type="Proteomes" id="UP000219522">
    <property type="component" value="Unassembled WGS sequence"/>
</dbReference>
<dbReference type="Pfam" id="PF08388">
    <property type="entry name" value="GIIM"/>
    <property type="match status" value="1"/>
</dbReference>
<dbReference type="NCBIfam" id="TIGR04416">
    <property type="entry name" value="group_II_RT_mat"/>
    <property type="match status" value="1"/>
</dbReference>
<dbReference type="PANTHER" id="PTHR34047">
    <property type="entry name" value="NUCLEAR INTRON MATURASE 1, MITOCHONDRIAL-RELATED"/>
    <property type="match status" value="1"/>
</dbReference>
<accession>A0A7Z7I877</accession>
<protein>
    <submittedName>
        <fullName evidence="3">RNA-directed DNA polymerase</fullName>
    </submittedName>
</protein>
<dbReference type="GO" id="GO:0003964">
    <property type="term" value="F:RNA-directed DNA polymerase activity"/>
    <property type="evidence" value="ECO:0007669"/>
    <property type="project" value="UniProtKB-KW"/>
</dbReference>
<keyword evidence="4" id="KW-1185">Reference proteome</keyword>
<dbReference type="SUPFAM" id="SSF56672">
    <property type="entry name" value="DNA/RNA polymerases"/>
    <property type="match status" value="1"/>
</dbReference>
<keyword evidence="3" id="KW-0808">Transferase</keyword>
<dbReference type="AlphaFoldDB" id="A0A7Z7I877"/>
<comment type="caution">
    <text evidence="3">The sequence shown here is derived from an EMBL/GenBank/DDBJ whole genome shotgun (WGS) entry which is preliminary data.</text>
</comment>
<dbReference type="OrthoDB" id="8538592at2"/>
<dbReference type="PANTHER" id="PTHR34047:SF8">
    <property type="entry name" value="PROTEIN YKFC"/>
    <property type="match status" value="1"/>
</dbReference>
<dbReference type="InterPro" id="IPR025960">
    <property type="entry name" value="RVT_N"/>
</dbReference>
<dbReference type="EMBL" id="OCSU01000002">
    <property type="protein sequence ID" value="SOE81089.1"/>
    <property type="molecule type" value="Genomic_DNA"/>
</dbReference>
<dbReference type="InterPro" id="IPR030931">
    <property type="entry name" value="Group_II_RT_mat"/>
</dbReference>
<dbReference type="PROSITE" id="PS50878">
    <property type="entry name" value="RT_POL"/>
    <property type="match status" value="1"/>
</dbReference>
<dbReference type="Pfam" id="PF13655">
    <property type="entry name" value="RVT_N"/>
    <property type="match status" value="1"/>
</dbReference>
<comment type="similarity">
    <text evidence="1">Belongs to the bacterial reverse transcriptase family.</text>
</comment>